<protein>
    <submittedName>
        <fullName evidence="1">Uncharacterized protein</fullName>
    </submittedName>
</protein>
<reference evidence="2" key="1">
    <citation type="journal article" date="2019" name="Int. J. Syst. Evol. Microbiol.">
        <title>The Global Catalogue of Microorganisms (GCM) 10K type strain sequencing project: providing services to taxonomists for standard genome sequencing and annotation.</title>
        <authorList>
            <consortium name="The Broad Institute Genomics Platform"/>
            <consortium name="The Broad Institute Genome Sequencing Center for Infectious Disease"/>
            <person name="Wu L."/>
            <person name="Ma J."/>
        </authorList>
    </citation>
    <scope>NUCLEOTIDE SEQUENCE [LARGE SCALE GENOMIC DNA]</scope>
    <source>
        <strain evidence="2">KCTC 12861</strain>
    </source>
</reference>
<name>A0ABQ3ECG6_9HYPH</name>
<dbReference type="Proteomes" id="UP000637980">
    <property type="component" value="Unassembled WGS sequence"/>
</dbReference>
<gene>
    <name evidence="1" type="ORF">GCM10007094_21000</name>
</gene>
<evidence type="ECO:0000313" key="2">
    <source>
        <dbReference type="Proteomes" id="UP000637980"/>
    </source>
</evidence>
<keyword evidence="2" id="KW-1185">Reference proteome</keyword>
<proteinExistence type="predicted"/>
<sequence>MMLNSAMEWRLRPDRSEILVITGVAKMRTIFGSAITIAICTEVNSISFKNRGKYAIKNAFAKLNVANKPLTPVAIQNRLLVFPNGEVFPGIDIGKHYKWRLRAPADTDGKGYSYHLC</sequence>
<dbReference type="EMBL" id="BMXE01000003">
    <property type="protein sequence ID" value="GHB32036.1"/>
    <property type="molecule type" value="Genomic_DNA"/>
</dbReference>
<evidence type="ECO:0000313" key="1">
    <source>
        <dbReference type="EMBL" id="GHB32036.1"/>
    </source>
</evidence>
<accession>A0ABQ3ECG6</accession>
<organism evidence="1 2">
    <name type="scientific">Pseudovibrio japonicus</name>
    <dbReference type="NCBI Taxonomy" id="366534"/>
    <lineage>
        <taxon>Bacteria</taxon>
        <taxon>Pseudomonadati</taxon>
        <taxon>Pseudomonadota</taxon>
        <taxon>Alphaproteobacteria</taxon>
        <taxon>Hyphomicrobiales</taxon>
        <taxon>Stappiaceae</taxon>
        <taxon>Pseudovibrio</taxon>
    </lineage>
</organism>
<comment type="caution">
    <text evidence="1">The sequence shown here is derived from an EMBL/GenBank/DDBJ whole genome shotgun (WGS) entry which is preliminary data.</text>
</comment>